<keyword evidence="2" id="KW-1185">Reference proteome</keyword>
<dbReference type="SUPFAM" id="SSF53955">
    <property type="entry name" value="Lysozyme-like"/>
    <property type="match status" value="1"/>
</dbReference>
<proteinExistence type="predicted"/>
<protein>
    <submittedName>
        <fullName evidence="1">N-acetylmuramoyl-L-alanine amidase</fullName>
    </submittedName>
</protein>
<dbReference type="Proteomes" id="UP001212498">
    <property type="component" value="Unassembled WGS sequence"/>
</dbReference>
<comment type="caution">
    <text evidence="1">The sequence shown here is derived from an EMBL/GenBank/DDBJ whole genome shotgun (WGS) entry which is preliminary data.</text>
</comment>
<evidence type="ECO:0000313" key="1">
    <source>
        <dbReference type="EMBL" id="MDA0643042.1"/>
    </source>
</evidence>
<dbReference type="EMBL" id="JAPNUD010000056">
    <property type="protein sequence ID" value="MDA0643042.1"/>
    <property type="molecule type" value="Genomic_DNA"/>
</dbReference>
<reference evidence="1 2" key="1">
    <citation type="submission" date="2022-11" db="EMBL/GenBank/DDBJ databases">
        <title>Nonomuraea corallina sp. nov., a new species of the genus Nonomuraea isolated from sea side sediment in Thai sea.</title>
        <authorList>
            <person name="Ngamcharungchit C."/>
            <person name="Matsumoto A."/>
            <person name="Suriyachadkun C."/>
            <person name="Panbangred W."/>
            <person name="Inahashi Y."/>
            <person name="Intra B."/>
        </authorList>
    </citation>
    <scope>NUCLEOTIDE SEQUENCE [LARGE SCALE GENOMIC DNA]</scope>
    <source>
        <strain evidence="1 2">DSM 43553</strain>
    </source>
</reference>
<gene>
    <name evidence="1" type="ORF">OUY24_20635</name>
</gene>
<organism evidence="1 2">
    <name type="scientific">Nonomuraea ferruginea</name>
    <dbReference type="NCBI Taxonomy" id="46174"/>
    <lineage>
        <taxon>Bacteria</taxon>
        <taxon>Bacillati</taxon>
        <taxon>Actinomycetota</taxon>
        <taxon>Actinomycetes</taxon>
        <taxon>Streptosporangiales</taxon>
        <taxon>Streptosporangiaceae</taxon>
        <taxon>Nonomuraea</taxon>
    </lineage>
</organism>
<accession>A0ABT4T0L6</accession>
<evidence type="ECO:0000313" key="2">
    <source>
        <dbReference type="Proteomes" id="UP001212498"/>
    </source>
</evidence>
<sequence length="78" mass="7918">MLLQVAVAAAVLAGQPGGRQDDFASAAREYGVPVSVLLGVSYLQSRWDAHAGEPSTAGGYGPMHLLDPALITGAGPRS</sequence>
<dbReference type="InterPro" id="IPR023346">
    <property type="entry name" value="Lysozyme-like_dom_sf"/>
</dbReference>
<name>A0ABT4T0L6_9ACTN</name>
<feature type="non-terminal residue" evidence="1">
    <location>
        <position position="78"/>
    </location>
</feature>